<dbReference type="EMBL" id="CACVBY010000123">
    <property type="protein sequence ID" value="CAA7392586.1"/>
    <property type="molecule type" value="Genomic_DNA"/>
</dbReference>
<protein>
    <submittedName>
        <fullName evidence="2">Uncharacterized protein</fullName>
    </submittedName>
</protein>
<dbReference type="Proteomes" id="UP000445309">
    <property type="component" value="Unassembled WGS sequence"/>
</dbReference>
<sequence>MKNTIYLSFLLFIIIALVSLPVITIPISSSSIGVIRSVQENTKISAIVSGRIIYSKLEKNNQEIKQGDTLFIIILNTFGKIKGIQISIQKSINITTLIRLCKEIASTKPSLQTHKLQHTLF</sequence>
<feature type="transmembrane region" description="Helical" evidence="1">
    <location>
        <begin position="6"/>
        <end position="27"/>
    </location>
</feature>
<evidence type="ECO:0000313" key="3">
    <source>
        <dbReference type="Proteomes" id="UP000445309"/>
    </source>
</evidence>
<accession>A0A6N4XYX4</accession>
<keyword evidence="3" id="KW-1185">Reference proteome</keyword>
<reference evidence="2 3" key="1">
    <citation type="submission" date="2020-01" db="EMBL/GenBank/DDBJ databases">
        <authorList>
            <person name="Rodrigo-Torres L."/>
            <person name="Arahal R. D."/>
            <person name="Lucena T."/>
        </authorList>
    </citation>
    <scope>NUCLEOTIDE SEQUENCE [LARGE SCALE GENOMIC DNA]</scope>
    <source>
        <strain evidence="2 3">CECT 9393</strain>
    </source>
</reference>
<dbReference type="AlphaFoldDB" id="A0A6N4XYX4"/>
<evidence type="ECO:0000313" key="2">
    <source>
        <dbReference type="EMBL" id="CAA7392586.1"/>
    </source>
</evidence>
<keyword evidence="1" id="KW-1133">Transmembrane helix</keyword>
<keyword evidence="1" id="KW-0472">Membrane</keyword>
<gene>
    <name evidence="2" type="ORF">CHRY9393_03308</name>
</gene>
<evidence type="ECO:0000256" key="1">
    <source>
        <dbReference type="SAM" id="Phobius"/>
    </source>
</evidence>
<proteinExistence type="predicted"/>
<keyword evidence="1" id="KW-0812">Transmembrane</keyword>
<name>A0A6N4XYX4_9FLAO</name>
<organism evidence="2 3">
    <name type="scientific">Chryseobacterium fistulae</name>
    <dbReference type="NCBI Taxonomy" id="2675058"/>
    <lineage>
        <taxon>Bacteria</taxon>
        <taxon>Pseudomonadati</taxon>
        <taxon>Bacteroidota</taxon>
        <taxon>Flavobacteriia</taxon>
        <taxon>Flavobacteriales</taxon>
        <taxon>Weeksellaceae</taxon>
        <taxon>Chryseobacterium group</taxon>
        <taxon>Chryseobacterium</taxon>
    </lineage>
</organism>